<evidence type="ECO:0000256" key="1">
    <source>
        <dbReference type="SAM" id="MobiDB-lite"/>
    </source>
</evidence>
<accession>A0A7W7YAA1</accession>
<evidence type="ECO:0000313" key="4">
    <source>
        <dbReference type="Proteomes" id="UP000590740"/>
    </source>
</evidence>
<feature type="region of interest" description="Disordered" evidence="1">
    <location>
        <begin position="57"/>
        <end position="77"/>
    </location>
</feature>
<dbReference type="RefSeq" id="WP_184339435.1">
    <property type="nucleotide sequence ID" value="NZ_JACHIG010000004.1"/>
</dbReference>
<feature type="transmembrane region" description="Helical" evidence="2">
    <location>
        <begin position="6"/>
        <end position="29"/>
    </location>
</feature>
<dbReference type="PIRSF" id="PIRSF035905">
    <property type="entry name" value="UCP035905_mp"/>
    <property type="match status" value="1"/>
</dbReference>
<feature type="transmembrane region" description="Helical" evidence="2">
    <location>
        <begin position="307"/>
        <end position="327"/>
    </location>
</feature>
<keyword evidence="2" id="KW-0472">Membrane</keyword>
<feature type="transmembrane region" description="Helical" evidence="2">
    <location>
        <begin position="262"/>
        <end position="281"/>
    </location>
</feature>
<feature type="transmembrane region" description="Helical" evidence="2">
    <location>
        <begin position="451"/>
        <end position="472"/>
    </location>
</feature>
<keyword evidence="2" id="KW-1133">Transmembrane helix</keyword>
<feature type="transmembrane region" description="Helical" evidence="2">
    <location>
        <begin position="757"/>
        <end position="777"/>
    </location>
</feature>
<dbReference type="PANTHER" id="PTHR38434">
    <property type="entry name" value="BLL2549 PROTEIN"/>
    <property type="match status" value="1"/>
</dbReference>
<feature type="transmembrane region" description="Helical" evidence="2">
    <location>
        <begin position="807"/>
        <end position="824"/>
    </location>
</feature>
<proteinExistence type="predicted"/>
<feature type="transmembrane region" description="Helical" evidence="2">
    <location>
        <begin position="783"/>
        <end position="800"/>
    </location>
</feature>
<keyword evidence="4" id="KW-1185">Reference proteome</keyword>
<feature type="region of interest" description="Disordered" evidence="1">
    <location>
        <begin position="96"/>
        <end position="132"/>
    </location>
</feature>
<dbReference type="Proteomes" id="UP000590740">
    <property type="component" value="Unassembled WGS sequence"/>
</dbReference>
<feature type="transmembrane region" description="Helical" evidence="2">
    <location>
        <begin position="642"/>
        <end position="660"/>
    </location>
</feature>
<dbReference type="Pfam" id="PF10101">
    <property type="entry name" value="DUF2339"/>
    <property type="match status" value="2"/>
</dbReference>
<evidence type="ECO:0000313" key="3">
    <source>
        <dbReference type="EMBL" id="MBB5032506.1"/>
    </source>
</evidence>
<feature type="transmembrane region" description="Helical" evidence="2">
    <location>
        <begin position="727"/>
        <end position="745"/>
    </location>
</feature>
<dbReference type="InterPro" id="IPR019286">
    <property type="entry name" value="DUF2339_TM"/>
</dbReference>
<feature type="transmembrane region" description="Helical" evidence="2">
    <location>
        <begin position="339"/>
        <end position="361"/>
    </location>
</feature>
<dbReference type="InterPro" id="IPR014600">
    <property type="entry name" value="UCP035905_mem"/>
</dbReference>
<reference evidence="3 4" key="1">
    <citation type="submission" date="2020-08" db="EMBL/GenBank/DDBJ databases">
        <title>Genomic Encyclopedia of Type Strains, Phase IV (KMG-IV): sequencing the most valuable type-strain genomes for metagenomic binning, comparative biology and taxonomic classification.</title>
        <authorList>
            <person name="Goeker M."/>
        </authorList>
    </citation>
    <scope>NUCLEOTIDE SEQUENCE [LARGE SCALE GENOMIC DNA]</scope>
    <source>
        <strain evidence="3 4">DSM 12252</strain>
    </source>
</reference>
<feature type="transmembrane region" description="Helical" evidence="2">
    <location>
        <begin position="672"/>
        <end position="690"/>
    </location>
</feature>
<feature type="transmembrane region" description="Helical" evidence="2">
    <location>
        <begin position="943"/>
        <end position="962"/>
    </location>
</feature>
<feature type="transmembrane region" description="Helical" evidence="2">
    <location>
        <begin position="968"/>
        <end position="988"/>
    </location>
</feature>
<dbReference type="AlphaFoldDB" id="A0A7W7YAA1"/>
<feature type="transmembrane region" description="Helical" evidence="2">
    <location>
        <begin position="402"/>
        <end position="420"/>
    </location>
</feature>
<protein>
    <submittedName>
        <fullName evidence="3">Putative membrane protein</fullName>
    </submittedName>
</protein>
<feature type="transmembrane region" description="Helical" evidence="2">
    <location>
        <begin position="236"/>
        <end position="255"/>
    </location>
</feature>
<dbReference type="PANTHER" id="PTHR38434:SF1">
    <property type="entry name" value="BLL2549 PROTEIN"/>
    <property type="match status" value="1"/>
</dbReference>
<feature type="transmembrane region" description="Helical" evidence="2">
    <location>
        <begin position="287"/>
        <end position="302"/>
    </location>
</feature>
<feature type="transmembrane region" description="Helical" evidence="2">
    <location>
        <begin position="147"/>
        <end position="168"/>
    </location>
</feature>
<feature type="transmembrane region" description="Helical" evidence="2">
    <location>
        <begin position="874"/>
        <end position="897"/>
    </location>
</feature>
<keyword evidence="2" id="KW-0812">Transmembrane</keyword>
<feature type="transmembrane region" description="Helical" evidence="2">
    <location>
        <begin position="562"/>
        <end position="581"/>
    </location>
</feature>
<feature type="transmembrane region" description="Helical" evidence="2">
    <location>
        <begin position="427"/>
        <end position="445"/>
    </location>
</feature>
<sequence>MEEIVFILLIVSGAVLVMPIIALVTANLAKRRIAALDTEIQAMREREDRLIRRIEALENTSPSQTTTAAVPPASAPATVAAPPPLEPVFAAPSSVASPAPAVRPPDPQPPATVPAVSPPYSRPPAPPRPRSAPAPGISLEQFMGAKLFAWVGGLALFLGIVFFVKLSIERGWISAELRTAIGFVMGAALVSAGVVIQRRRAYATLAHTLCATGIVVLYGVSFAAHALYHIPPFHHSLVTFGMMALITTAAFLLAVRMEAQVVAVLGMLGGFLTPILCSTGHDNPGGLFGYIALLDIGVLAVARSKRWLHLTALAAAGTIFMQAGWMVKFFHSSHYAMGAATWVPVSVFLGFAVLFALAAWWSRRSEDEDAFPAAAALALCGSALFTAFVFLCFGAITERPTLLYSFVLGINLVVMCLVWLQPRMAKAHAVVVTLTFLHLSEWTVSNLSAALLSQALGIYLVFGLIHSAYAVLWHRRNALVAPFIGWMPVITLLLLLLPVLCLDSVSLLLWPAILLVDLLIIGLAILSGALLPVLVALFLTLLTAAVWLFHLPSHAAGGLGQFLVVVGGFAVLFGGMGSFLARKVPKALYASLLPVSSAVLPFALLIMATLHLGVADPSQVFGLGLLLTLFLLGLVRISGITVLAPTALGCVLALEWAWHGQSFSTERAVTPLLWYAGFYVLFTVFPLVFAKLMAARRLPWIASAASGLGTFGLVYRAVGLTWPNETMGLLPLAFAIAPLLCLVFVLKQHSAENPARLSQLAWFGGVALFFITLIFPVQFEKQWITIGWALEGAALCWLFLRVAHPGLRATGAVLLSAAFVRLALNPAVLQYQVRGGTALLNWELYAYSLCALALFAAARLLAPPHHCWGKINLRSAFCAFGGILLFLLLNIEIADAFTPSGQQSITFDFDGSFARDMTYTIAWALYALALLVIGIWQKNAPTRYAGIGLLAIALLKLFLHDLASIESIYRIGALMVVAVIALAASFLYQRFLTDDRS</sequence>
<feature type="transmembrane region" description="Helical" evidence="2">
    <location>
        <begin position="588"/>
        <end position="612"/>
    </location>
</feature>
<feature type="transmembrane region" description="Helical" evidence="2">
    <location>
        <begin position="506"/>
        <end position="526"/>
    </location>
</feature>
<dbReference type="EMBL" id="JACHIG010000004">
    <property type="protein sequence ID" value="MBB5032506.1"/>
    <property type="molecule type" value="Genomic_DNA"/>
</dbReference>
<gene>
    <name evidence="3" type="ORF">HNQ65_002088</name>
</gene>
<organism evidence="3 4">
    <name type="scientific">Prosthecobacter vanneervenii</name>
    <dbReference type="NCBI Taxonomy" id="48466"/>
    <lineage>
        <taxon>Bacteria</taxon>
        <taxon>Pseudomonadati</taxon>
        <taxon>Verrucomicrobiota</taxon>
        <taxon>Verrucomicrobiia</taxon>
        <taxon>Verrucomicrobiales</taxon>
        <taxon>Verrucomicrobiaceae</taxon>
        <taxon>Prosthecobacter</taxon>
    </lineage>
</organism>
<feature type="transmembrane region" description="Helical" evidence="2">
    <location>
        <begin position="208"/>
        <end position="230"/>
    </location>
</feature>
<feature type="transmembrane region" description="Helical" evidence="2">
    <location>
        <begin position="479"/>
        <end position="500"/>
    </location>
</feature>
<feature type="transmembrane region" description="Helical" evidence="2">
    <location>
        <begin position="533"/>
        <end position="550"/>
    </location>
</feature>
<name>A0A7W7YAA1_9BACT</name>
<feature type="compositionally biased region" description="Pro residues" evidence="1">
    <location>
        <begin position="101"/>
        <end position="132"/>
    </location>
</feature>
<feature type="transmembrane region" description="Helical" evidence="2">
    <location>
        <begin position="618"/>
        <end position="635"/>
    </location>
</feature>
<feature type="transmembrane region" description="Helical" evidence="2">
    <location>
        <begin position="373"/>
        <end position="396"/>
    </location>
</feature>
<feature type="transmembrane region" description="Helical" evidence="2">
    <location>
        <begin position="697"/>
        <end position="715"/>
    </location>
</feature>
<comment type="caution">
    <text evidence="3">The sequence shown here is derived from an EMBL/GenBank/DDBJ whole genome shotgun (WGS) entry which is preliminary data.</text>
</comment>
<evidence type="ECO:0000256" key="2">
    <source>
        <dbReference type="SAM" id="Phobius"/>
    </source>
</evidence>
<feature type="transmembrane region" description="Helical" evidence="2">
    <location>
        <begin position="844"/>
        <end position="862"/>
    </location>
</feature>
<feature type="transmembrane region" description="Helical" evidence="2">
    <location>
        <begin position="180"/>
        <end position="196"/>
    </location>
</feature>
<feature type="transmembrane region" description="Helical" evidence="2">
    <location>
        <begin position="917"/>
        <end position="936"/>
    </location>
</feature>